<dbReference type="EMBL" id="GL732552">
    <property type="protein sequence ID" value="EFX79450.1"/>
    <property type="molecule type" value="Genomic_DNA"/>
</dbReference>
<evidence type="ECO:0000313" key="3">
    <source>
        <dbReference type="Proteomes" id="UP000000305"/>
    </source>
</evidence>
<feature type="region of interest" description="Disordered" evidence="1">
    <location>
        <begin position="119"/>
        <end position="289"/>
    </location>
</feature>
<feature type="compositionally biased region" description="Low complexity" evidence="1">
    <location>
        <begin position="264"/>
        <end position="273"/>
    </location>
</feature>
<accession>E9GM51</accession>
<proteinExistence type="predicted"/>
<evidence type="ECO:0000256" key="1">
    <source>
        <dbReference type="SAM" id="MobiDB-lite"/>
    </source>
</evidence>
<protein>
    <submittedName>
        <fullName evidence="2">Uncharacterized protein</fullName>
    </submittedName>
</protein>
<feature type="compositionally biased region" description="Basic and acidic residues" evidence="1">
    <location>
        <begin position="146"/>
        <end position="238"/>
    </location>
</feature>
<feature type="compositionally biased region" description="Basic and acidic residues" evidence="1">
    <location>
        <begin position="276"/>
        <end position="289"/>
    </location>
</feature>
<dbReference type="AlphaFoldDB" id="E9GM51"/>
<dbReference type="OrthoDB" id="6368793at2759"/>
<reference evidence="2 3" key="1">
    <citation type="journal article" date="2011" name="Science">
        <title>The ecoresponsive genome of Daphnia pulex.</title>
        <authorList>
            <person name="Colbourne J.K."/>
            <person name="Pfrender M.E."/>
            <person name="Gilbert D."/>
            <person name="Thomas W.K."/>
            <person name="Tucker A."/>
            <person name="Oakley T.H."/>
            <person name="Tokishita S."/>
            <person name="Aerts A."/>
            <person name="Arnold G.J."/>
            <person name="Basu M.K."/>
            <person name="Bauer D.J."/>
            <person name="Caceres C.E."/>
            <person name="Carmel L."/>
            <person name="Casola C."/>
            <person name="Choi J.H."/>
            <person name="Detter J.C."/>
            <person name="Dong Q."/>
            <person name="Dusheyko S."/>
            <person name="Eads B.D."/>
            <person name="Frohlich T."/>
            <person name="Geiler-Samerotte K.A."/>
            <person name="Gerlach D."/>
            <person name="Hatcher P."/>
            <person name="Jogdeo S."/>
            <person name="Krijgsveld J."/>
            <person name="Kriventseva E.V."/>
            <person name="Kultz D."/>
            <person name="Laforsch C."/>
            <person name="Lindquist E."/>
            <person name="Lopez J."/>
            <person name="Manak J.R."/>
            <person name="Muller J."/>
            <person name="Pangilinan J."/>
            <person name="Patwardhan R.P."/>
            <person name="Pitluck S."/>
            <person name="Pritham E.J."/>
            <person name="Rechtsteiner A."/>
            <person name="Rho M."/>
            <person name="Rogozin I.B."/>
            <person name="Sakarya O."/>
            <person name="Salamov A."/>
            <person name="Schaack S."/>
            <person name="Shapiro H."/>
            <person name="Shiga Y."/>
            <person name="Skalitzky C."/>
            <person name="Smith Z."/>
            <person name="Souvorov A."/>
            <person name="Sung W."/>
            <person name="Tang Z."/>
            <person name="Tsuchiya D."/>
            <person name="Tu H."/>
            <person name="Vos H."/>
            <person name="Wang M."/>
            <person name="Wolf Y.I."/>
            <person name="Yamagata H."/>
            <person name="Yamada T."/>
            <person name="Ye Y."/>
            <person name="Shaw J.R."/>
            <person name="Andrews J."/>
            <person name="Crease T.J."/>
            <person name="Tang H."/>
            <person name="Lucas S.M."/>
            <person name="Robertson H.M."/>
            <person name="Bork P."/>
            <person name="Koonin E.V."/>
            <person name="Zdobnov E.M."/>
            <person name="Grigoriev I.V."/>
            <person name="Lynch M."/>
            <person name="Boore J.L."/>
        </authorList>
    </citation>
    <scope>NUCLEOTIDE SEQUENCE [LARGE SCALE GENOMIC DNA]</scope>
</reference>
<dbReference type="InParanoid" id="E9GM51"/>
<feature type="compositionally biased region" description="Basic and acidic residues" evidence="1">
    <location>
        <begin position="245"/>
        <end position="262"/>
    </location>
</feature>
<dbReference type="KEGG" id="dpx:DAPPUDRAFT_304847"/>
<gene>
    <name evidence="2" type="ORF">DAPPUDRAFT_304847</name>
</gene>
<name>E9GM51_DAPPU</name>
<dbReference type="HOGENOM" id="CLU_694969_0_0_1"/>
<sequence length="397" mass="47649">MKTAKMNPIKPKANPLCKKQHASCVTVDQFYVMMKEAEVKEKQSKKEIFELIGVLDNKLMNVDAKVNEANKRINHLKVSSIKRMDIMEEKVNGINRRCLEIRNRVLVSCLDKEKYDGYARDRKSESRINESKSHSSRHRDKSFQAQEREREREKQREEQREKEREKQREKQREEQREKERAEQREKEREKQREKQREEQREKQREKEREEQREKQREKEREEQREKQREKEREHQRDRGSRRKLARESHESRERKSDIRMKPDSSCSSDISRSTIKKSETGQDDSRHEPLLITGQGGLLPLTEIQLQELAKPDNCVQFIGKLLLASYPEGYFLIKENSFAVAVTSYHMDALYKIVSSKYKEIKRRGRPSQNLTKEEMSLVIRNKVIKFRSVNRHLIQ</sequence>
<keyword evidence="3" id="KW-1185">Reference proteome</keyword>
<organism evidence="2 3">
    <name type="scientific">Daphnia pulex</name>
    <name type="common">Water flea</name>
    <dbReference type="NCBI Taxonomy" id="6669"/>
    <lineage>
        <taxon>Eukaryota</taxon>
        <taxon>Metazoa</taxon>
        <taxon>Ecdysozoa</taxon>
        <taxon>Arthropoda</taxon>
        <taxon>Crustacea</taxon>
        <taxon>Branchiopoda</taxon>
        <taxon>Diplostraca</taxon>
        <taxon>Cladocera</taxon>
        <taxon>Anomopoda</taxon>
        <taxon>Daphniidae</taxon>
        <taxon>Daphnia</taxon>
    </lineage>
</organism>
<feature type="compositionally biased region" description="Basic and acidic residues" evidence="1">
    <location>
        <begin position="119"/>
        <end position="133"/>
    </location>
</feature>
<evidence type="ECO:0000313" key="2">
    <source>
        <dbReference type="EMBL" id="EFX79450.1"/>
    </source>
</evidence>
<dbReference type="Proteomes" id="UP000000305">
    <property type="component" value="Unassembled WGS sequence"/>
</dbReference>